<organism evidence="1 2">
    <name type="scientific">Anopheles minimus</name>
    <dbReference type="NCBI Taxonomy" id="112268"/>
    <lineage>
        <taxon>Eukaryota</taxon>
        <taxon>Metazoa</taxon>
        <taxon>Ecdysozoa</taxon>
        <taxon>Arthropoda</taxon>
        <taxon>Hexapoda</taxon>
        <taxon>Insecta</taxon>
        <taxon>Pterygota</taxon>
        <taxon>Neoptera</taxon>
        <taxon>Endopterygota</taxon>
        <taxon>Diptera</taxon>
        <taxon>Nematocera</taxon>
        <taxon>Culicoidea</taxon>
        <taxon>Culicidae</taxon>
        <taxon>Anophelinae</taxon>
        <taxon>Anopheles</taxon>
    </lineage>
</organism>
<dbReference type="EnsemblMetazoa" id="AMIN014217-RA">
    <property type="protein sequence ID" value="AMIN014217-PA"/>
    <property type="gene ID" value="AMIN014217"/>
</dbReference>
<name>A0A182WNC3_9DIPT</name>
<protein>
    <submittedName>
        <fullName evidence="1">Uncharacterized protein</fullName>
    </submittedName>
</protein>
<sequence>MVFLLSSHSMFQEISQWNHTMMEVSIIA</sequence>
<proteinExistence type="predicted"/>
<dbReference type="VEuPathDB" id="VectorBase:AMIN014217"/>
<accession>A0A182WNC3</accession>
<evidence type="ECO:0000313" key="1">
    <source>
        <dbReference type="EnsemblMetazoa" id="AMIN014217-PA"/>
    </source>
</evidence>
<dbReference type="AlphaFoldDB" id="A0A182WNC3"/>
<reference evidence="2" key="1">
    <citation type="submission" date="2013-03" db="EMBL/GenBank/DDBJ databases">
        <title>The Genome Sequence of Anopheles minimus MINIMUS1.</title>
        <authorList>
            <consortium name="The Broad Institute Genomics Platform"/>
            <person name="Neafsey D.E."/>
            <person name="Walton C."/>
            <person name="Walker B."/>
            <person name="Young S.K."/>
            <person name="Zeng Q."/>
            <person name="Gargeya S."/>
            <person name="Fitzgerald M."/>
            <person name="Haas B."/>
            <person name="Abouelleil A."/>
            <person name="Allen A.W."/>
            <person name="Alvarado L."/>
            <person name="Arachchi H.M."/>
            <person name="Berlin A.M."/>
            <person name="Chapman S.B."/>
            <person name="Gainer-Dewar J."/>
            <person name="Goldberg J."/>
            <person name="Griggs A."/>
            <person name="Gujja S."/>
            <person name="Hansen M."/>
            <person name="Howarth C."/>
            <person name="Imamovic A."/>
            <person name="Ireland A."/>
            <person name="Larimer J."/>
            <person name="McCowan C."/>
            <person name="Murphy C."/>
            <person name="Pearson M."/>
            <person name="Poon T.W."/>
            <person name="Priest M."/>
            <person name="Roberts A."/>
            <person name="Saif S."/>
            <person name="Shea T."/>
            <person name="Sisk P."/>
            <person name="Sykes S."/>
            <person name="Wortman J."/>
            <person name="Nusbaum C."/>
            <person name="Birren B."/>
        </authorList>
    </citation>
    <scope>NUCLEOTIDE SEQUENCE [LARGE SCALE GENOMIC DNA]</scope>
    <source>
        <strain evidence="2">MINIMUS1</strain>
    </source>
</reference>
<evidence type="ECO:0000313" key="2">
    <source>
        <dbReference type="Proteomes" id="UP000075920"/>
    </source>
</evidence>
<dbReference type="Proteomes" id="UP000075920">
    <property type="component" value="Unassembled WGS sequence"/>
</dbReference>
<keyword evidence="2" id="KW-1185">Reference proteome</keyword>
<reference evidence="1" key="2">
    <citation type="submission" date="2020-05" db="UniProtKB">
        <authorList>
            <consortium name="EnsemblMetazoa"/>
        </authorList>
    </citation>
    <scope>IDENTIFICATION</scope>
    <source>
        <strain evidence="1">MINIMUS1</strain>
    </source>
</reference>